<keyword evidence="3" id="KW-1185">Reference proteome</keyword>
<protein>
    <submittedName>
        <fullName evidence="2">Uncharacterized protein</fullName>
    </submittedName>
</protein>
<dbReference type="Proteomes" id="UP000807342">
    <property type="component" value="Unassembled WGS sequence"/>
</dbReference>
<sequence>PHGFAALCAWLGMTADAAYSALHHLHSVVDIPPLHHAYSRNLSHLHKSFSNYLCDFERSHIFPDYASQRVKLSARWAQRVFDE</sequence>
<gene>
    <name evidence="2" type="ORF">P691DRAFT_649684</name>
</gene>
<dbReference type="AlphaFoldDB" id="A0A9P5X9W5"/>
<feature type="chain" id="PRO_5040156835" evidence="1">
    <location>
        <begin position="21"/>
        <end position="83"/>
    </location>
</feature>
<feature type="non-terminal residue" evidence="2">
    <location>
        <position position="1"/>
    </location>
</feature>
<feature type="signal peptide" evidence="1">
    <location>
        <begin position="1"/>
        <end position="20"/>
    </location>
</feature>
<accession>A0A9P5X9W5</accession>
<proteinExistence type="predicted"/>
<keyword evidence="1" id="KW-0732">Signal</keyword>
<organism evidence="2 3">
    <name type="scientific">Macrolepiota fuliginosa MF-IS2</name>
    <dbReference type="NCBI Taxonomy" id="1400762"/>
    <lineage>
        <taxon>Eukaryota</taxon>
        <taxon>Fungi</taxon>
        <taxon>Dikarya</taxon>
        <taxon>Basidiomycota</taxon>
        <taxon>Agaricomycotina</taxon>
        <taxon>Agaricomycetes</taxon>
        <taxon>Agaricomycetidae</taxon>
        <taxon>Agaricales</taxon>
        <taxon>Agaricineae</taxon>
        <taxon>Agaricaceae</taxon>
        <taxon>Macrolepiota</taxon>
    </lineage>
</organism>
<evidence type="ECO:0000313" key="3">
    <source>
        <dbReference type="Proteomes" id="UP000807342"/>
    </source>
</evidence>
<name>A0A9P5X9W5_9AGAR</name>
<dbReference type="EMBL" id="MU151301">
    <property type="protein sequence ID" value="KAF9445441.1"/>
    <property type="molecule type" value="Genomic_DNA"/>
</dbReference>
<comment type="caution">
    <text evidence="2">The sequence shown here is derived from an EMBL/GenBank/DDBJ whole genome shotgun (WGS) entry which is preliminary data.</text>
</comment>
<evidence type="ECO:0000313" key="2">
    <source>
        <dbReference type="EMBL" id="KAF9445441.1"/>
    </source>
</evidence>
<feature type="non-terminal residue" evidence="2">
    <location>
        <position position="83"/>
    </location>
</feature>
<evidence type="ECO:0000256" key="1">
    <source>
        <dbReference type="SAM" id="SignalP"/>
    </source>
</evidence>
<reference evidence="2" key="1">
    <citation type="submission" date="2020-11" db="EMBL/GenBank/DDBJ databases">
        <authorList>
            <consortium name="DOE Joint Genome Institute"/>
            <person name="Ahrendt S."/>
            <person name="Riley R."/>
            <person name="Andreopoulos W."/>
            <person name="Labutti K."/>
            <person name="Pangilinan J."/>
            <person name="Ruiz-Duenas F.J."/>
            <person name="Barrasa J.M."/>
            <person name="Sanchez-Garcia M."/>
            <person name="Camarero S."/>
            <person name="Miyauchi S."/>
            <person name="Serrano A."/>
            <person name="Linde D."/>
            <person name="Babiker R."/>
            <person name="Drula E."/>
            <person name="Ayuso-Fernandez I."/>
            <person name="Pacheco R."/>
            <person name="Padilla G."/>
            <person name="Ferreira P."/>
            <person name="Barriuso J."/>
            <person name="Kellner H."/>
            <person name="Castanera R."/>
            <person name="Alfaro M."/>
            <person name="Ramirez L."/>
            <person name="Pisabarro A.G."/>
            <person name="Kuo A."/>
            <person name="Tritt A."/>
            <person name="Lipzen A."/>
            <person name="He G."/>
            <person name="Yan M."/>
            <person name="Ng V."/>
            <person name="Cullen D."/>
            <person name="Martin F."/>
            <person name="Rosso M.-N."/>
            <person name="Henrissat B."/>
            <person name="Hibbett D."/>
            <person name="Martinez A.T."/>
            <person name="Grigoriev I.V."/>
        </authorList>
    </citation>
    <scope>NUCLEOTIDE SEQUENCE</scope>
    <source>
        <strain evidence="2">MF-IS2</strain>
    </source>
</reference>